<feature type="binding site" evidence="1">
    <location>
        <position position="210"/>
    </location>
    <ligand>
        <name>ATP</name>
        <dbReference type="ChEBI" id="CHEBI:30616"/>
    </ligand>
</feature>
<comment type="caution">
    <text evidence="5">The sequence shown here is derived from an EMBL/GenBank/DDBJ whole genome shotgun (WGS) entry which is preliminary data.</text>
</comment>
<dbReference type="Pfam" id="PF13784">
    <property type="entry name" value="Fic_N"/>
    <property type="match status" value="1"/>
</dbReference>
<reference evidence="5 6" key="1">
    <citation type="submission" date="2020-08" db="EMBL/GenBank/DDBJ databases">
        <title>Bridging the membrane lipid divide: bacteria of the FCB group superphylum have the potential to synthesize archaeal ether lipids.</title>
        <authorList>
            <person name="Villanueva L."/>
            <person name="Von Meijenfeldt F.A.B."/>
            <person name="Westbye A.B."/>
            <person name="Yadav S."/>
            <person name="Hopmans E.C."/>
            <person name="Dutilh B.E."/>
            <person name="Sinninghe Damste J.S."/>
        </authorList>
    </citation>
    <scope>NUCLEOTIDE SEQUENCE [LARGE SCALE GENOMIC DNA]</scope>
    <source>
        <strain evidence="5">NIOZ-UU47</strain>
    </source>
</reference>
<feature type="binding site" evidence="1">
    <location>
        <position position="252"/>
    </location>
    <ligand>
        <name>ATP</name>
        <dbReference type="ChEBI" id="CHEBI:30616"/>
    </ligand>
</feature>
<dbReference type="InterPro" id="IPR040198">
    <property type="entry name" value="Fido_containing"/>
</dbReference>
<dbReference type="Proteomes" id="UP000614424">
    <property type="component" value="Unassembled WGS sequence"/>
</dbReference>
<feature type="binding site" evidence="3">
    <location>
        <begin position="214"/>
        <end position="221"/>
    </location>
    <ligand>
        <name>ATP</name>
        <dbReference type="ChEBI" id="CHEBI:30616"/>
    </ligand>
</feature>
<evidence type="ECO:0000256" key="2">
    <source>
        <dbReference type="PIRSR" id="PIRSR640198-1"/>
    </source>
</evidence>
<organism evidence="5 6">
    <name type="scientific">Candidatus Desulfobia pelagia</name>
    <dbReference type="NCBI Taxonomy" id="2841692"/>
    <lineage>
        <taxon>Bacteria</taxon>
        <taxon>Pseudomonadati</taxon>
        <taxon>Thermodesulfobacteriota</taxon>
        <taxon>Desulfobulbia</taxon>
        <taxon>Desulfobulbales</taxon>
        <taxon>Desulfobulbaceae</taxon>
        <taxon>Candidatus Desulfobia</taxon>
    </lineage>
</organism>
<dbReference type="GO" id="GO:0005524">
    <property type="term" value="F:ATP binding"/>
    <property type="evidence" value="ECO:0007669"/>
    <property type="project" value="UniProtKB-KW"/>
</dbReference>
<dbReference type="InterPro" id="IPR036597">
    <property type="entry name" value="Fido-like_dom_sf"/>
</dbReference>
<feature type="binding site" evidence="3">
    <location>
        <begin position="252"/>
        <end position="253"/>
    </location>
    <ligand>
        <name>ATP</name>
        <dbReference type="ChEBI" id="CHEBI:30616"/>
    </ligand>
</feature>
<dbReference type="InterPro" id="IPR003812">
    <property type="entry name" value="Fido"/>
</dbReference>
<sequence length="379" mass="44426">MKISEFQAGKFEQQYQYKSFVPEKINHEWQVDAPELLILLDDANRLLGELNAFSQLVPDVDFFIRMHIAKEATTSSRIEGTRTNMEEALVDEQDVDPEKRDDWQEVQNYIQAIKYSISRLKTIPLSNRLLKETHKILLQGVRGRHKLPGEFRTSQNWIGVSLKHATYIPPHHEHVSELMSDLEKFIHNEEVHVSHLIKIGLIHYQFETIHPFLDGNGRLGRLLIALYFASFGLLQKPALYLSDFFERNKGDYYDYLTAARTTNNLSSWLRFFLFGVQDTAQRSIEVFRAILALKERLEREVMPLFHVRRQHNAQLLMRTLYQNPVINIKRVRNLLNVQTNTASSLVTDFEELGILREMTGHKRNRLFIFNEYVGLFKKA</sequence>
<dbReference type="PANTHER" id="PTHR13504">
    <property type="entry name" value="FIDO DOMAIN-CONTAINING PROTEIN DDB_G0283145"/>
    <property type="match status" value="1"/>
</dbReference>
<feature type="active site" evidence="2">
    <location>
        <position position="210"/>
    </location>
</feature>
<gene>
    <name evidence="5" type="ORF">H8E41_04535</name>
</gene>
<evidence type="ECO:0000256" key="1">
    <source>
        <dbReference type="PIRSR" id="PIRSR038925-1"/>
    </source>
</evidence>
<keyword evidence="1" id="KW-0067">ATP-binding</keyword>
<dbReference type="InterPro" id="IPR025758">
    <property type="entry name" value="Fic/DOC_N"/>
</dbReference>
<evidence type="ECO:0000313" key="5">
    <source>
        <dbReference type="EMBL" id="MBC8317150.1"/>
    </source>
</evidence>
<accession>A0A8J6TF30</accession>
<dbReference type="InterPro" id="IPR026287">
    <property type="entry name" value="SoFic-like"/>
</dbReference>
<proteinExistence type="predicted"/>
<dbReference type="EMBL" id="JACNJZ010000073">
    <property type="protein sequence ID" value="MBC8317150.1"/>
    <property type="molecule type" value="Genomic_DNA"/>
</dbReference>
<keyword evidence="1" id="KW-0547">Nucleotide-binding</keyword>
<evidence type="ECO:0000313" key="6">
    <source>
        <dbReference type="Proteomes" id="UP000614424"/>
    </source>
</evidence>
<name>A0A8J6TF30_9BACT</name>
<dbReference type="PROSITE" id="PS51459">
    <property type="entry name" value="FIDO"/>
    <property type="match status" value="1"/>
</dbReference>
<dbReference type="AlphaFoldDB" id="A0A8J6TF30"/>
<evidence type="ECO:0000256" key="3">
    <source>
        <dbReference type="PIRSR" id="PIRSR640198-2"/>
    </source>
</evidence>
<evidence type="ECO:0000259" key="4">
    <source>
        <dbReference type="PROSITE" id="PS51459"/>
    </source>
</evidence>
<feature type="binding site" evidence="1">
    <location>
        <position position="79"/>
    </location>
    <ligand>
        <name>ATP</name>
        <dbReference type="ChEBI" id="CHEBI:30616"/>
    </ligand>
</feature>
<feature type="domain" description="Fido" evidence="4">
    <location>
        <begin position="125"/>
        <end position="274"/>
    </location>
</feature>
<dbReference type="PANTHER" id="PTHR13504:SF38">
    <property type="entry name" value="FIDO DOMAIN-CONTAINING PROTEIN"/>
    <property type="match status" value="1"/>
</dbReference>
<dbReference type="SUPFAM" id="SSF140931">
    <property type="entry name" value="Fic-like"/>
    <property type="match status" value="1"/>
</dbReference>
<dbReference type="Gene3D" id="1.10.3290.10">
    <property type="entry name" value="Fido-like domain"/>
    <property type="match status" value="1"/>
</dbReference>
<dbReference type="PIRSF" id="PIRSF038925">
    <property type="entry name" value="AMP-prot_trans"/>
    <property type="match status" value="1"/>
</dbReference>
<protein>
    <submittedName>
        <fullName evidence="5">Fic family protein</fullName>
    </submittedName>
</protein>
<dbReference type="Pfam" id="PF02661">
    <property type="entry name" value="Fic"/>
    <property type="match status" value="1"/>
</dbReference>
<feature type="binding site" evidence="1">
    <location>
        <begin position="215"/>
        <end position="221"/>
    </location>
    <ligand>
        <name>ATP</name>
        <dbReference type="ChEBI" id="CHEBI:30616"/>
    </ligand>
</feature>